<proteinExistence type="predicted"/>
<sequence>MTDKKINLTKIERLLADESIRTEAISSVTGLRASTLKSFRQKHKEFNAMTLKMLLELDQVINSPQEYQYLKTLSKLAPNEIDSKVQRQRLVKEFQKESQFSENPGEGGSTPLKSHEFKHYQEVIRYYGSWNNFLKAQNIRPNVIKKPRATMLTGERLIAEFNQQTQEIGHAPKSYEFRHYAQAYRYFGSWRAFVKAVEQA</sequence>
<protein>
    <submittedName>
        <fullName evidence="1">Homing endonuclease associated repeat-containing protein</fullName>
    </submittedName>
</protein>
<evidence type="ECO:0000313" key="2">
    <source>
        <dbReference type="Proteomes" id="UP001597104"/>
    </source>
</evidence>
<gene>
    <name evidence="1" type="ORF">ACFQZ7_09930</name>
</gene>
<accession>A0ABW3EE68</accession>
<evidence type="ECO:0000313" key="1">
    <source>
        <dbReference type="EMBL" id="MFD0898040.1"/>
    </source>
</evidence>
<keyword evidence="1" id="KW-0540">Nuclease</keyword>
<comment type="caution">
    <text evidence="1">The sequence shown here is derived from an EMBL/GenBank/DDBJ whole genome shotgun (WGS) entry which is preliminary data.</text>
</comment>
<dbReference type="Proteomes" id="UP001597104">
    <property type="component" value="Unassembled WGS sequence"/>
</dbReference>
<keyword evidence="2" id="KW-1185">Reference proteome</keyword>
<reference evidence="2" key="1">
    <citation type="journal article" date="2019" name="Int. J. Syst. Evol. Microbiol.">
        <title>The Global Catalogue of Microorganisms (GCM) 10K type strain sequencing project: providing services to taxonomists for standard genome sequencing and annotation.</title>
        <authorList>
            <consortium name="The Broad Institute Genomics Platform"/>
            <consortium name="The Broad Institute Genome Sequencing Center for Infectious Disease"/>
            <person name="Wu L."/>
            <person name="Ma J."/>
        </authorList>
    </citation>
    <scope>NUCLEOTIDE SEQUENCE [LARGE SCALE GENOMIC DNA]</scope>
    <source>
        <strain evidence="2">CCM 8925</strain>
    </source>
</reference>
<keyword evidence="1" id="KW-0255">Endonuclease</keyword>
<dbReference type="EMBL" id="JBHTIO010000044">
    <property type="protein sequence ID" value="MFD0898040.1"/>
    <property type="molecule type" value="Genomic_DNA"/>
</dbReference>
<keyword evidence="1" id="KW-0378">Hydrolase</keyword>
<dbReference type="RefSeq" id="WP_137636492.1">
    <property type="nucleotide sequence ID" value="NZ_BJDN01000001.1"/>
</dbReference>
<dbReference type="InterPro" id="IPR041025">
    <property type="entry name" value="HNH_repeat"/>
</dbReference>
<dbReference type="Pfam" id="PF18780">
    <property type="entry name" value="HNH_repeat"/>
    <property type="match status" value="1"/>
</dbReference>
<organism evidence="1 2">
    <name type="scientific">Loigolactobacillus binensis</name>
    <dbReference type="NCBI Taxonomy" id="2559922"/>
    <lineage>
        <taxon>Bacteria</taxon>
        <taxon>Bacillati</taxon>
        <taxon>Bacillota</taxon>
        <taxon>Bacilli</taxon>
        <taxon>Lactobacillales</taxon>
        <taxon>Lactobacillaceae</taxon>
        <taxon>Loigolactobacillus</taxon>
    </lineage>
</organism>
<name>A0ABW3EE68_9LACO</name>
<dbReference type="GO" id="GO:0004519">
    <property type="term" value="F:endonuclease activity"/>
    <property type="evidence" value="ECO:0007669"/>
    <property type="project" value="UniProtKB-KW"/>
</dbReference>